<evidence type="ECO:0008006" key="2">
    <source>
        <dbReference type="Google" id="ProtNLM"/>
    </source>
</evidence>
<gene>
    <name evidence="1" type="ORF">LCGC14_2093000</name>
</gene>
<dbReference type="AlphaFoldDB" id="A0A0F9H903"/>
<sequence length="125" mass="14379">IDVCLRRIHSFVRPGGFLIVTAPNNEDLDLGMAYCPISNTLFHRWQHVRSFTDRTLADLLSQYGFVEIASHHVEFNDALFVPYDPFWGSDEDTNNVPSHIVELRANRPVRMGAENNLLYIGRHKI</sequence>
<organism evidence="1">
    <name type="scientific">marine sediment metagenome</name>
    <dbReference type="NCBI Taxonomy" id="412755"/>
    <lineage>
        <taxon>unclassified sequences</taxon>
        <taxon>metagenomes</taxon>
        <taxon>ecological metagenomes</taxon>
    </lineage>
</organism>
<accession>A0A0F9H903</accession>
<evidence type="ECO:0000313" key="1">
    <source>
        <dbReference type="EMBL" id="KKL71627.1"/>
    </source>
</evidence>
<proteinExistence type="predicted"/>
<dbReference type="Gene3D" id="3.40.50.150">
    <property type="entry name" value="Vaccinia Virus protein VP39"/>
    <property type="match status" value="1"/>
</dbReference>
<protein>
    <recommendedName>
        <fullName evidence="2">Methyltransferase type 11 domain-containing protein</fullName>
    </recommendedName>
</protein>
<feature type="non-terminal residue" evidence="1">
    <location>
        <position position="1"/>
    </location>
</feature>
<name>A0A0F9H903_9ZZZZ</name>
<comment type="caution">
    <text evidence="1">The sequence shown here is derived from an EMBL/GenBank/DDBJ whole genome shotgun (WGS) entry which is preliminary data.</text>
</comment>
<reference evidence="1" key="1">
    <citation type="journal article" date="2015" name="Nature">
        <title>Complex archaea that bridge the gap between prokaryotes and eukaryotes.</title>
        <authorList>
            <person name="Spang A."/>
            <person name="Saw J.H."/>
            <person name="Jorgensen S.L."/>
            <person name="Zaremba-Niedzwiedzka K."/>
            <person name="Martijn J."/>
            <person name="Lind A.E."/>
            <person name="van Eijk R."/>
            <person name="Schleper C."/>
            <person name="Guy L."/>
            <person name="Ettema T.J."/>
        </authorList>
    </citation>
    <scope>NUCLEOTIDE SEQUENCE</scope>
</reference>
<dbReference type="EMBL" id="LAZR01025532">
    <property type="protein sequence ID" value="KKL71627.1"/>
    <property type="molecule type" value="Genomic_DNA"/>
</dbReference>
<dbReference type="InterPro" id="IPR029063">
    <property type="entry name" value="SAM-dependent_MTases_sf"/>
</dbReference>
<dbReference type="SUPFAM" id="SSF53335">
    <property type="entry name" value="S-adenosyl-L-methionine-dependent methyltransferases"/>
    <property type="match status" value="1"/>
</dbReference>